<dbReference type="EMBL" id="CAJVPU010005203">
    <property type="protein sequence ID" value="CAG8544415.1"/>
    <property type="molecule type" value="Genomic_DNA"/>
</dbReference>
<accession>A0ACA9LSW0</accession>
<protein>
    <submittedName>
        <fullName evidence="1">11639_t:CDS:1</fullName>
    </submittedName>
</protein>
<gene>
    <name evidence="1" type="ORF">DHETER_LOCUS4947</name>
</gene>
<reference evidence="1" key="1">
    <citation type="submission" date="2021-06" db="EMBL/GenBank/DDBJ databases">
        <authorList>
            <person name="Kallberg Y."/>
            <person name="Tangrot J."/>
            <person name="Rosling A."/>
        </authorList>
    </citation>
    <scope>NUCLEOTIDE SEQUENCE</scope>
    <source>
        <strain evidence="1">IL203A</strain>
    </source>
</reference>
<organism evidence="1 2">
    <name type="scientific">Dentiscutata heterogama</name>
    <dbReference type="NCBI Taxonomy" id="1316150"/>
    <lineage>
        <taxon>Eukaryota</taxon>
        <taxon>Fungi</taxon>
        <taxon>Fungi incertae sedis</taxon>
        <taxon>Mucoromycota</taxon>
        <taxon>Glomeromycotina</taxon>
        <taxon>Glomeromycetes</taxon>
        <taxon>Diversisporales</taxon>
        <taxon>Gigasporaceae</taxon>
        <taxon>Dentiscutata</taxon>
    </lineage>
</organism>
<name>A0ACA9LSW0_9GLOM</name>
<keyword evidence="2" id="KW-1185">Reference proteome</keyword>
<evidence type="ECO:0000313" key="1">
    <source>
        <dbReference type="EMBL" id="CAG8544415.1"/>
    </source>
</evidence>
<evidence type="ECO:0000313" key="2">
    <source>
        <dbReference type="Proteomes" id="UP000789702"/>
    </source>
</evidence>
<sequence length="270" mass="31426">MHKVEQLVQDSVTESENEIDEIDEISSHQSYDLASHSFYESQEQPENSKELCLIKSGKVSWVWDHMKKDKSVGEVRCDVVILVNGNKKKCDSVFSITTSTTHLGEHLNTVHRIFHYQKYKKDLQGQKILESNQSIQIIPSMLAKMAIVEGQKFCQFCNEMDPLFKVPSSLLIRTKIEESLAIFTIDEFSYSHLRECLEQFLSKLFNHWNITDSLEDLEWLLLGDDDSESECDDLFKLLAWWNSTYFILKRLVQLGDPVKQLTKFLSRHPD</sequence>
<comment type="caution">
    <text evidence="1">The sequence shown here is derived from an EMBL/GenBank/DDBJ whole genome shotgun (WGS) entry which is preliminary data.</text>
</comment>
<dbReference type="Proteomes" id="UP000789702">
    <property type="component" value="Unassembled WGS sequence"/>
</dbReference>
<proteinExistence type="predicted"/>